<dbReference type="RefSeq" id="WP_122921021.1">
    <property type="nucleotide sequence ID" value="NZ_RHHQ01000024.1"/>
</dbReference>
<proteinExistence type="predicted"/>
<accession>A0A3M8CZY0</accession>
<evidence type="ECO:0000313" key="3">
    <source>
        <dbReference type="Proteomes" id="UP000271031"/>
    </source>
</evidence>
<gene>
    <name evidence="2" type="ORF">EDM56_26885</name>
</gene>
<evidence type="ECO:0000256" key="1">
    <source>
        <dbReference type="SAM" id="MobiDB-lite"/>
    </source>
</evidence>
<dbReference type="AlphaFoldDB" id="A0A3M8CZY0"/>
<keyword evidence="3" id="KW-1185">Reference proteome</keyword>
<reference evidence="2 3" key="1">
    <citation type="submission" date="2018-10" db="EMBL/GenBank/DDBJ databases">
        <title>Phylogenomics of Brevibacillus.</title>
        <authorList>
            <person name="Dunlap C."/>
        </authorList>
    </citation>
    <scope>NUCLEOTIDE SEQUENCE [LARGE SCALE GENOMIC DNA]</scope>
    <source>
        <strain evidence="2 3">JCM 15716</strain>
    </source>
</reference>
<sequence length="108" mass="12192">MAGDVISNLLDQLSKRTGRQWDMSDLLRLAQKLPELNDKNVDAVLEELSGMGLDVTDETKEKLKGKLADQDEFTATQMDELTSEAAKMVSSRRTLRKNVTPINKKRKE</sequence>
<feature type="region of interest" description="Disordered" evidence="1">
    <location>
        <begin position="86"/>
        <end position="108"/>
    </location>
</feature>
<dbReference type="OrthoDB" id="2476002at2"/>
<evidence type="ECO:0000313" key="2">
    <source>
        <dbReference type="EMBL" id="RNB81019.1"/>
    </source>
</evidence>
<protein>
    <submittedName>
        <fullName evidence="2">Uncharacterized protein</fullName>
    </submittedName>
</protein>
<name>A0A3M8CZY0_9BACL</name>
<dbReference type="Proteomes" id="UP000271031">
    <property type="component" value="Unassembled WGS sequence"/>
</dbReference>
<organism evidence="2 3">
    <name type="scientific">Brevibacillus fluminis</name>
    <dbReference type="NCBI Taxonomy" id="511487"/>
    <lineage>
        <taxon>Bacteria</taxon>
        <taxon>Bacillati</taxon>
        <taxon>Bacillota</taxon>
        <taxon>Bacilli</taxon>
        <taxon>Bacillales</taxon>
        <taxon>Paenibacillaceae</taxon>
        <taxon>Brevibacillus</taxon>
    </lineage>
</organism>
<dbReference type="EMBL" id="RHHQ01000024">
    <property type="protein sequence ID" value="RNB81019.1"/>
    <property type="molecule type" value="Genomic_DNA"/>
</dbReference>
<comment type="caution">
    <text evidence="2">The sequence shown here is derived from an EMBL/GenBank/DDBJ whole genome shotgun (WGS) entry which is preliminary data.</text>
</comment>